<dbReference type="STRING" id="74557.A0A1V9ZCA9"/>
<dbReference type="OrthoDB" id="270720at2759"/>
<protein>
    <submittedName>
        <fullName evidence="2">Phosphatidylinositol-4-phosphate 5-kinase</fullName>
    </submittedName>
</protein>
<dbReference type="Gene3D" id="2.20.110.10">
    <property type="entry name" value="Histone H3 K4-specific methyltransferase SET7/9 N-terminal domain"/>
    <property type="match status" value="3"/>
</dbReference>
<keyword evidence="2" id="KW-0418">Kinase</keyword>
<dbReference type="SMART" id="SM00698">
    <property type="entry name" value="MORN"/>
    <property type="match status" value="8"/>
</dbReference>
<evidence type="ECO:0000313" key="2">
    <source>
        <dbReference type="EMBL" id="OQR95557.1"/>
    </source>
</evidence>
<name>A0A1V9ZCA9_9STRA</name>
<dbReference type="AlphaFoldDB" id="A0A1V9ZCA9"/>
<comment type="caution">
    <text evidence="2">The sequence shown here is derived from an EMBL/GenBank/DDBJ whole genome shotgun (WGS) entry which is preliminary data.</text>
</comment>
<reference evidence="2 3" key="1">
    <citation type="journal article" date="2014" name="Genome Biol. Evol.">
        <title>The secreted proteins of Achlya hypogyna and Thraustotheca clavata identify the ancestral oomycete secretome and reveal gene acquisitions by horizontal gene transfer.</title>
        <authorList>
            <person name="Misner I."/>
            <person name="Blouin N."/>
            <person name="Leonard G."/>
            <person name="Richards T.A."/>
            <person name="Lane C.E."/>
        </authorList>
    </citation>
    <scope>NUCLEOTIDE SEQUENCE [LARGE SCALE GENOMIC DNA]</scope>
    <source>
        <strain evidence="2 3">ATCC 34112</strain>
    </source>
</reference>
<dbReference type="PANTHER" id="PTHR43215">
    <property type="entry name" value="RADIAL SPOKE HEAD 1 HOMOLOG"/>
    <property type="match status" value="1"/>
</dbReference>
<keyword evidence="2" id="KW-0808">Transferase</keyword>
<dbReference type="Pfam" id="PF02493">
    <property type="entry name" value="MORN"/>
    <property type="match status" value="8"/>
</dbReference>
<proteinExistence type="predicted"/>
<accession>A0A1V9ZCA9</accession>
<dbReference type="Proteomes" id="UP000243217">
    <property type="component" value="Unassembled WGS sequence"/>
</dbReference>
<dbReference type="PANTHER" id="PTHR43215:SF14">
    <property type="entry name" value="RADIAL SPOKE HEAD 1 HOMOLOG"/>
    <property type="match status" value="1"/>
</dbReference>
<keyword evidence="3" id="KW-1185">Reference proteome</keyword>
<organism evidence="2 3">
    <name type="scientific">Thraustotheca clavata</name>
    <dbReference type="NCBI Taxonomy" id="74557"/>
    <lineage>
        <taxon>Eukaryota</taxon>
        <taxon>Sar</taxon>
        <taxon>Stramenopiles</taxon>
        <taxon>Oomycota</taxon>
        <taxon>Saprolegniomycetes</taxon>
        <taxon>Saprolegniales</taxon>
        <taxon>Achlyaceae</taxon>
        <taxon>Thraustotheca</taxon>
    </lineage>
</organism>
<dbReference type="GO" id="GO:0016301">
    <property type="term" value="F:kinase activity"/>
    <property type="evidence" value="ECO:0007669"/>
    <property type="project" value="UniProtKB-KW"/>
</dbReference>
<dbReference type="InterPro" id="IPR003409">
    <property type="entry name" value="MORN"/>
</dbReference>
<dbReference type="SUPFAM" id="SSF82185">
    <property type="entry name" value="Histone H3 K4-specific methyltransferase SET7/9 N-terminal domain"/>
    <property type="match status" value="3"/>
</dbReference>
<evidence type="ECO:0000256" key="1">
    <source>
        <dbReference type="ARBA" id="ARBA00022737"/>
    </source>
</evidence>
<sequence length="237" mass="27233">MAAVYVPKEQIPIYEGKEDRGLRTGVGKLVFSNGDTYEGEFKNGYRCGKGVYTYQQGARVYDGEWKLSLRHGKGKETWRTKDISQYSYEGDYIRDKPYGYGIEQKKQVVYSGEFVNGLRDGSGRMVWPNGDSYDGHWREGRMSGMGKYTTKIISFISLNYLIRYIRGASGNSYEGNWVNGLRHGRGKEILTDEVYEGLWKEGLRHGEGMVIVNAHQRHGVWERGNRVKWTSPEKLIK</sequence>
<gene>
    <name evidence="2" type="ORF">THRCLA_22118</name>
</gene>
<dbReference type="EMBL" id="JNBS01002087">
    <property type="protein sequence ID" value="OQR95557.1"/>
    <property type="molecule type" value="Genomic_DNA"/>
</dbReference>
<evidence type="ECO:0000313" key="3">
    <source>
        <dbReference type="Proteomes" id="UP000243217"/>
    </source>
</evidence>
<keyword evidence="1" id="KW-0677">Repeat</keyword>